<dbReference type="Pfam" id="PF00685">
    <property type="entry name" value="Sulfotransfer_1"/>
    <property type="match status" value="1"/>
</dbReference>
<dbReference type="Gene3D" id="3.40.50.300">
    <property type="entry name" value="P-loop containing nucleotide triphosphate hydrolases"/>
    <property type="match status" value="1"/>
</dbReference>
<feature type="compositionally biased region" description="Polar residues" evidence="3">
    <location>
        <begin position="135"/>
        <end position="144"/>
    </location>
</feature>
<dbReference type="AlphaFoldDB" id="A0A9D4PQZ7"/>
<dbReference type="VEuPathDB" id="VectorBase:RSAN_051901"/>
<dbReference type="EMBL" id="JABSTV010001251">
    <property type="protein sequence ID" value="KAH7950794.1"/>
    <property type="molecule type" value="Genomic_DNA"/>
</dbReference>
<dbReference type="InterPro" id="IPR000863">
    <property type="entry name" value="Sulfotransferase_dom"/>
</dbReference>
<dbReference type="Proteomes" id="UP000821837">
    <property type="component" value="Chromosome 5"/>
</dbReference>
<evidence type="ECO:0000256" key="3">
    <source>
        <dbReference type="SAM" id="MobiDB-lite"/>
    </source>
</evidence>
<evidence type="ECO:0000313" key="6">
    <source>
        <dbReference type="Proteomes" id="UP000821837"/>
    </source>
</evidence>
<dbReference type="InterPro" id="IPR027417">
    <property type="entry name" value="P-loop_NTPase"/>
</dbReference>
<evidence type="ECO:0000313" key="5">
    <source>
        <dbReference type="EMBL" id="KAH7950794.1"/>
    </source>
</evidence>
<comment type="caution">
    <text evidence="5">The sequence shown here is derived from an EMBL/GenBank/DDBJ whole genome shotgun (WGS) entry which is preliminary data.</text>
</comment>
<name>A0A9D4PQZ7_RHISA</name>
<accession>A0A9D4PQZ7</accession>
<feature type="region of interest" description="Disordered" evidence="3">
    <location>
        <begin position="135"/>
        <end position="157"/>
    </location>
</feature>
<reference evidence="5" key="2">
    <citation type="submission" date="2021-09" db="EMBL/GenBank/DDBJ databases">
        <authorList>
            <person name="Jia N."/>
            <person name="Wang J."/>
            <person name="Shi W."/>
            <person name="Du L."/>
            <person name="Sun Y."/>
            <person name="Zhan W."/>
            <person name="Jiang J."/>
            <person name="Wang Q."/>
            <person name="Zhang B."/>
            <person name="Ji P."/>
            <person name="Sakyi L.B."/>
            <person name="Cui X."/>
            <person name="Yuan T."/>
            <person name="Jiang B."/>
            <person name="Yang W."/>
            <person name="Lam T.T.-Y."/>
            <person name="Chang Q."/>
            <person name="Ding S."/>
            <person name="Wang X."/>
            <person name="Zhu J."/>
            <person name="Ruan X."/>
            <person name="Zhao L."/>
            <person name="Wei J."/>
            <person name="Que T."/>
            <person name="Du C."/>
            <person name="Cheng J."/>
            <person name="Dai P."/>
            <person name="Han X."/>
            <person name="Huang E."/>
            <person name="Gao Y."/>
            <person name="Liu J."/>
            <person name="Shao H."/>
            <person name="Ye R."/>
            <person name="Li L."/>
            <person name="Wei W."/>
            <person name="Wang X."/>
            <person name="Wang C."/>
            <person name="Huo Q."/>
            <person name="Li W."/>
            <person name="Guo W."/>
            <person name="Chen H."/>
            <person name="Chen S."/>
            <person name="Zhou L."/>
            <person name="Zhou L."/>
            <person name="Ni X."/>
            <person name="Tian J."/>
            <person name="Zhou Y."/>
            <person name="Sheng Y."/>
            <person name="Liu T."/>
            <person name="Pan Y."/>
            <person name="Xia L."/>
            <person name="Li J."/>
            <person name="Zhao F."/>
            <person name="Cao W."/>
        </authorList>
    </citation>
    <scope>NUCLEOTIDE SEQUENCE</scope>
    <source>
        <strain evidence="5">Rsan-2018</strain>
        <tissue evidence="5">Larvae</tissue>
    </source>
</reference>
<evidence type="ECO:0000256" key="1">
    <source>
        <dbReference type="ARBA" id="ARBA00005771"/>
    </source>
</evidence>
<sequence>MEFASDKCRTQIVDGERYGIEREPLLIREIVRFDPGIDDVVLVTYPTSGTNWMQQIMQLIVYQGSSAMTHREFCKRSPFLEDYGERISEVTTNSHPKILTTHFRPGLLKMNQSSKYVYISRNPWDLKLQRTQRGLSYTSPNSSERTTERQFGKIPNY</sequence>
<evidence type="ECO:0000259" key="4">
    <source>
        <dbReference type="Pfam" id="PF00685"/>
    </source>
</evidence>
<keyword evidence="2" id="KW-0808">Transferase</keyword>
<organism evidence="5 6">
    <name type="scientific">Rhipicephalus sanguineus</name>
    <name type="common">Brown dog tick</name>
    <name type="synonym">Ixodes sanguineus</name>
    <dbReference type="NCBI Taxonomy" id="34632"/>
    <lineage>
        <taxon>Eukaryota</taxon>
        <taxon>Metazoa</taxon>
        <taxon>Ecdysozoa</taxon>
        <taxon>Arthropoda</taxon>
        <taxon>Chelicerata</taxon>
        <taxon>Arachnida</taxon>
        <taxon>Acari</taxon>
        <taxon>Parasitiformes</taxon>
        <taxon>Ixodida</taxon>
        <taxon>Ixodoidea</taxon>
        <taxon>Ixodidae</taxon>
        <taxon>Rhipicephalinae</taxon>
        <taxon>Rhipicephalus</taxon>
        <taxon>Rhipicephalus</taxon>
    </lineage>
</organism>
<gene>
    <name evidence="5" type="ORF">HPB52_001635</name>
</gene>
<dbReference type="SUPFAM" id="SSF52540">
    <property type="entry name" value="P-loop containing nucleoside triphosphate hydrolases"/>
    <property type="match status" value="1"/>
</dbReference>
<evidence type="ECO:0000256" key="2">
    <source>
        <dbReference type="ARBA" id="ARBA00022679"/>
    </source>
</evidence>
<proteinExistence type="inferred from homology"/>
<comment type="similarity">
    <text evidence="1">Belongs to the sulfotransferase 1 family.</text>
</comment>
<reference evidence="5" key="1">
    <citation type="journal article" date="2020" name="Cell">
        <title>Large-Scale Comparative Analyses of Tick Genomes Elucidate Their Genetic Diversity and Vector Capacities.</title>
        <authorList>
            <consortium name="Tick Genome and Microbiome Consortium (TIGMIC)"/>
            <person name="Jia N."/>
            <person name="Wang J."/>
            <person name="Shi W."/>
            <person name="Du L."/>
            <person name="Sun Y."/>
            <person name="Zhan W."/>
            <person name="Jiang J.F."/>
            <person name="Wang Q."/>
            <person name="Zhang B."/>
            <person name="Ji P."/>
            <person name="Bell-Sakyi L."/>
            <person name="Cui X.M."/>
            <person name="Yuan T.T."/>
            <person name="Jiang B.G."/>
            <person name="Yang W.F."/>
            <person name="Lam T.T."/>
            <person name="Chang Q.C."/>
            <person name="Ding S.J."/>
            <person name="Wang X.J."/>
            <person name="Zhu J.G."/>
            <person name="Ruan X.D."/>
            <person name="Zhao L."/>
            <person name="Wei J.T."/>
            <person name="Ye R.Z."/>
            <person name="Que T.C."/>
            <person name="Du C.H."/>
            <person name="Zhou Y.H."/>
            <person name="Cheng J.X."/>
            <person name="Dai P.F."/>
            <person name="Guo W.B."/>
            <person name="Han X.H."/>
            <person name="Huang E.J."/>
            <person name="Li L.F."/>
            <person name="Wei W."/>
            <person name="Gao Y.C."/>
            <person name="Liu J.Z."/>
            <person name="Shao H.Z."/>
            <person name="Wang X."/>
            <person name="Wang C.C."/>
            <person name="Yang T.C."/>
            <person name="Huo Q.B."/>
            <person name="Li W."/>
            <person name="Chen H.Y."/>
            <person name="Chen S.E."/>
            <person name="Zhou L.G."/>
            <person name="Ni X.B."/>
            <person name="Tian J.H."/>
            <person name="Sheng Y."/>
            <person name="Liu T."/>
            <person name="Pan Y.S."/>
            <person name="Xia L.Y."/>
            <person name="Li J."/>
            <person name="Zhao F."/>
            <person name="Cao W.C."/>
        </authorList>
    </citation>
    <scope>NUCLEOTIDE SEQUENCE</scope>
    <source>
        <strain evidence="5">Rsan-2018</strain>
    </source>
</reference>
<dbReference type="GO" id="GO:0008146">
    <property type="term" value="F:sulfotransferase activity"/>
    <property type="evidence" value="ECO:0007669"/>
    <property type="project" value="InterPro"/>
</dbReference>
<feature type="domain" description="Sulfotransferase" evidence="4">
    <location>
        <begin position="38"/>
        <end position="125"/>
    </location>
</feature>
<dbReference type="PANTHER" id="PTHR11783">
    <property type="entry name" value="SULFOTRANSFERASE SULT"/>
    <property type="match status" value="1"/>
</dbReference>
<keyword evidence="6" id="KW-1185">Reference proteome</keyword>
<protein>
    <recommendedName>
        <fullName evidence="4">Sulfotransferase domain-containing protein</fullName>
    </recommendedName>
</protein>